<feature type="compositionally biased region" description="Basic and acidic residues" evidence="5">
    <location>
        <begin position="995"/>
        <end position="1017"/>
    </location>
</feature>
<feature type="compositionally biased region" description="Basic and acidic residues" evidence="5">
    <location>
        <begin position="734"/>
        <end position="745"/>
    </location>
</feature>
<feature type="region of interest" description="Disordered" evidence="5">
    <location>
        <begin position="275"/>
        <end position="297"/>
    </location>
</feature>
<evidence type="ECO:0000256" key="1">
    <source>
        <dbReference type="ARBA" id="ARBA00022884"/>
    </source>
</evidence>
<evidence type="ECO:0000256" key="5">
    <source>
        <dbReference type="SAM" id="MobiDB-lite"/>
    </source>
</evidence>
<evidence type="ECO:0000256" key="2">
    <source>
        <dbReference type="PROSITE-ProRule" id="PRU00176"/>
    </source>
</evidence>
<evidence type="ECO:0000256" key="4">
    <source>
        <dbReference type="SAM" id="Coils"/>
    </source>
</evidence>
<name>A0AAN9RR19_PSOTE</name>
<organism evidence="9 10">
    <name type="scientific">Psophocarpus tetragonolobus</name>
    <name type="common">Winged bean</name>
    <name type="synonym">Dolichos tetragonolobus</name>
    <dbReference type="NCBI Taxonomy" id="3891"/>
    <lineage>
        <taxon>Eukaryota</taxon>
        <taxon>Viridiplantae</taxon>
        <taxon>Streptophyta</taxon>
        <taxon>Embryophyta</taxon>
        <taxon>Tracheophyta</taxon>
        <taxon>Spermatophyta</taxon>
        <taxon>Magnoliopsida</taxon>
        <taxon>eudicotyledons</taxon>
        <taxon>Gunneridae</taxon>
        <taxon>Pentapetalae</taxon>
        <taxon>rosids</taxon>
        <taxon>fabids</taxon>
        <taxon>Fabales</taxon>
        <taxon>Fabaceae</taxon>
        <taxon>Papilionoideae</taxon>
        <taxon>50 kb inversion clade</taxon>
        <taxon>NPAAA clade</taxon>
        <taxon>indigoferoid/millettioid clade</taxon>
        <taxon>Phaseoleae</taxon>
        <taxon>Psophocarpus</taxon>
    </lineage>
</organism>
<keyword evidence="10" id="KW-1185">Reference proteome</keyword>
<feature type="signal peptide" evidence="6">
    <location>
        <begin position="1"/>
        <end position="18"/>
    </location>
</feature>
<evidence type="ECO:0008006" key="11">
    <source>
        <dbReference type="Google" id="ProtNLM"/>
    </source>
</evidence>
<dbReference type="SMART" id="SM00360">
    <property type="entry name" value="RRM"/>
    <property type="match status" value="2"/>
</dbReference>
<evidence type="ECO:0000313" key="10">
    <source>
        <dbReference type="Proteomes" id="UP001386955"/>
    </source>
</evidence>
<dbReference type="Proteomes" id="UP001386955">
    <property type="component" value="Unassembled WGS sequence"/>
</dbReference>
<dbReference type="Pfam" id="PF00076">
    <property type="entry name" value="RRM_1"/>
    <property type="match status" value="1"/>
</dbReference>
<feature type="domain" description="C3H1-type" evidence="8">
    <location>
        <begin position="379"/>
        <end position="407"/>
    </location>
</feature>
<keyword evidence="1 2" id="KW-0694">RNA-binding</keyword>
<feature type="compositionally biased region" description="Polar residues" evidence="5">
    <location>
        <begin position="746"/>
        <end position="758"/>
    </location>
</feature>
<keyword evidence="3" id="KW-0479">Metal-binding</keyword>
<keyword evidence="4" id="KW-0175">Coiled coil</keyword>
<dbReference type="GO" id="GO:0008270">
    <property type="term" value="F:zinc ion binding"/>
    <property type="evidence" value="ECO:0007669"/>
    <property type="project" value="UniProtKB-KW"/>
</dbReference>
<dbReference type="CDD" id="cd12257">
    <property type="entry name" value="RRM1_RBM26_like"/>
    <property type="match status" value="1"/>
</dbReference>
<dbReference type="SMART" id="SM00356">
    <property type="entry name" value="ZnF_C3H1"/>
    <property type="match status" value="1"/>
</dbReference>
<comment type="caution">
    <text evidence="9">The sequence shown here is derived from an EMBL/GenBank/DDBJ whole genome shotgun (WGS) entry which is preliminary data.</text>
</comment>
<feature type="compositionally biased region" description="Basic and acidic residues" evidence="5">
    <location>
        <begin position="197"/>
        <end position="207"/>
    </location>
</feature>
<feature type="region of interest" description="Disordered" evidence="5">
    <location>
        <begin position="987"/>
        <end position="1071"/>
    </location>
</feature>
<dbReference type="PANTHER" id="PTHR14398:SF0">
    <property type="entry name" value="ZINC FINGER PROTEIN SWM"/>
    <property type="match status" value="1"/>
</dbReference>
<keyword evidence="6" id="KW-0732">Signal</keyword>
<evidence type="ECO:0000259" key="7">
    <source>
        <dbReference type="PROSITE" id="PS50102"/>
    </source>
</evidence>
<feature type="compositionally biased region" description="Polar residues" evidence="5">
    <location>
        <begin position="865"/>
        <end position="882"/>
    </location>
</feature>
<dbReference type="PROSITE" id="PS50102">
    <property type="entry name" value="RRM"/>
    <property type="match status" value="1"/>
</dbReference>
<dbReference type="FunFam" id="3.30.70.330:FF:000719">
    <property type="entry name" value="Predicted protein"/>
    <property type="match status" value="1"/>
</dbReference>
<reference evidence="9 10" key="1">
    <citation type="submission" date="2024-01" db="EMBL/GenBank/DDBJ databases">
        <title>The genomes of 5 underutilized Papilionoideae crops provide insights into root nodulation and disease resistanc.</title>
        <authorList>
            <person name="Jiang F."/>
        </authorList>
    </citation>
    <scope>NUCLEOTIDE SEQUENCE [LARGE SCALE GENOMIC DNA]</scope>
    <source>
        <strain evidence="9">DUOXIRENSHENG_FW03</strain>
        <tissue evidence="9">Leaves</tissue>
    </source>
</reference>
<dbReference type="EMBL" id="JAYMYS010000009">
    <property type="protein sequence ID" value="KAK7381422.1"/>
    <property type="molecule type" value="Genomic_DNA"/>
</dbReference>
<keyword evidence="3" id="KW-0863">Zinc-finger</keyword>
<feature type="chain" id="PRO_5042822741" description="Zinc finger CCCH domain-containing protein 41" evidence="6">
    <location>
        <begin position="19"/>
        <end position="1071"/>
    </location>
</feature>
<dbReference type="GO" id="GO:0005634">
    <property type="term" value="C:nucleus"/>
    <property type="evidence" value="ECO:0007669"/>
    <property type="project" value="TreeGrafter"/>
</dbReference>
<feature type="domain" description="RRM" evidence="7">
    <location>
        <begin position="631"/>
        <end position="703"/>
    </location>
</feature>
<feature type="compositionally biased region" description="Polar residues" evidence="5">
    <location>
        <begin position="842"/>
        <end position="857"/>
    </location>
</feature>
<feature type="region of interest" description="Disordered" evidence="5">
    <location>
        <begin position="720"/>
        <end position="773"/>
    </location>
</feature>
<evidence type="ECO:0000256" key="6">
    <source>
        <dbReference type="SAM" id="SignalP"/>
    </source>
</evidence>
<feature type="coiled-coil region" evidence="4">
    <location>
        <begin position="774"/>
        <end position="819"/>
    </location>
</feature>
<gene>
    <name evidence="9" type="ORF">VNO78_34098</name>
</gene>
<feature type="zinc finger region" description="C3H1-type" evidence="3">
    <location>
        <begin position="379"/>
        <end position="407"/>
    </location>
</feature>
<feature type="compositionally biased region" description="Polar residues" evidence="5">
    <location>
        <begin position="1051"/>
        <end position="1071"/>
    </location>
</feature>
<dbReference type="GO" id="GO:0003723">
    <property type="term" value="F:RNA binding"/>
    <property type="evidence" value="ECO:0007669"/>
    <property type="project" value="UniProtKB-UniRule"/>
</dbReference>
<evidence type="ECO:0000259" key="8">
    <source>
        <dbReference type="PROSITE" id="PS50103"/>
    </source>
</evidence>
<dbReference type="PANTHER" id="PTHR14398">
    <property type="entry name" value="RNA RECOGNITION RRM/RNP DOMAIN"/>
    <property type="match status" value="1"/>
</dbReference>
<feature type="region of interest" description="Disordered" evidence="5">
    <location>
        <begin position="517"/>
        <end position="538"/>
    </location>
</feature>
<accession>A0AAN9RR19</accession>
<feature type="region of interest" description="Disordered" evidence="5">
    <location>
        <begin position="841"/>
        <end position="882"/>
    </location>
</feature>
<evidence type="ECO:0000313" key="9">
    <source>
        <dbReference type="EMBL" id="KAK7381422.1"/>
    </source>
</evidence>
<dbReference type="InterPro" id="IPR000571">
    <property type="entry name" value="Znf_CCCH"/>
</dbReference>
<keyword evidence="3" id="KW-0862">Zinc</keyword>
<dbReference type="InterPro" id="IPR012677">
    <property type="entry name" value="Nucleotide-bd_a/b_plait_sf"/>
</dbReference>
<feature type="region of interest" description="Disordered" evidence="5">
    <location>
        <begin position="161"/>
        <end position="227"/>
    </location>
</feature>
<dbReference type="SUPFAM" id="SSF54928">
    <property type="entry name" value="RNA-binding domain, RBD"/>
    <property type="match status" value="2"/>
</dbReference>
<dbReference type="InterPro" id="IPR000504">
    <property type="entry name" value="RRM_dom"/>
</dbReference>
<dbReference type="PROSITE" id="PS50103">
    <property type="entry name" value="ZF_C3H1"/>
    <property type="match status" value="1"/>
</dbReference>
<dbReference type="InterPro" id="IPR035979">
    <property type="entry name" value="RBD_domain_sf"/>
</dbReference>
<protein>
    <recommendedName>
        <fullName evidence="11">Zinc finger CCCH domain-containing protein 41</fullName>
    </recommendedName>
</protein>
<dbReference type="Gene3D" id="3.30.70.330">
    <property type="match status" value="2"/>
</dbReference>
<dbReference type="AlphaFoldDB" id="A0AAN9RR19"/>
<sequence length="1071" mass="118953">MTIFILLCIFAINRSGFQKFLRITVRWQLVERQWETIEKQKSCELRNGMCGVKGKHGLFLKSQMEEIKFLRLILCCDCFLSYKVSNNAQERRPHHALTLSSSVQSPPGVVPFHDSFSLSGPFLFLKPFQTSEAGFFLVVFGRRQCKYCVIRKLMELKVSSPKPESVAPSDCASDPEEKEVSDDDDDDRNHKHRRREARSQSLERDVSDPVISRPFKKRNKNFGNRHPFRENESQAFETLKTYSDATTDKELYFKFDRRRPGLTSVPRTPLDMNQRIRGNQSFTGDLGVGRGRGRESGFWNQRESRFGSMDVASQMVPQGSIPPSLYSGRGLPNVSNAQNASWNTFGLIPAVPNGGLDMLRPMGLQGTLRPPINSSLNVNLPRQRCRDFEERGFCLRGDMCPMEHGVNRIVVEDVQSLSQFNLPVSLPSAHLIGAPAGSGSLHSVNASTTSMNNKCLPGKICKSVVNDDGLSLDCGYTGPGCTSGADLYDPDQPLWNDNSLESSNALLTLQPSKIDETEPISNEAPDSDCPVGTARTSVSSQGASSSVWARIGSSKNRFDMKERTNSTVGSFHYPENQLKEDNDELVGAQNASFQAKQTIADDADPKALEASLKAQTDSVRNIRKSSHKALRTLFVNGIPQKSNKREALLAHFKKFGEVIDIYIPSNSERAFVQFSKREEAEAALKAPDAVMGNRFIRLWWANRDSIRNDSTASGNGVIVTPRGQAPFVPSHPVVTDRGKDIHQTDSSKTIYEVSSPNDQPKPVITDGPKVPPPLQKKLVNLEHLKEELRKKQEILDQKRNEFKRQLNKFEKQASGLKGEVSTEQAAKRLKMGTMLDAAKLASPQSSDADVSLTSHTEATADKNKQQVNTVSQSPKASTATRLQESTGFKHPIQPLMPVNRYKLDNRPAAFRIIPPLPAGLANVGVLKEHFSPYGELSTVELEDEQVNDSSLQEAHITFTTRRAAERAFINGKCWNDHNLKFMWLTPTSSSNATGGRERSLSAPKEPLDSDDHSEGKLENSVNEEAIVSDGEHKISETRNGLELMEMEQSEDTQCTTGQVSSPKQSPEGNVC</sequence>
<dbReference type="InterPro" id="IPR045137">
    <property type="entry name" value="RBM26/27"/>
</dbReference>
<proteinExistence type="predicted"/>
<feature type="compositionally biased region" description="Acidic residues" evidence="5">
    <location>
        <begin position="173"/>
        <end position="186"/>
    </location>
</feature>
<evidence type="ECO:0000256" key="3">
    <source>
        <dbReference type="PROSITE-ProRule" id="PRU00723"/>
    </source>
</evidence>